<protein>
    <submittedName>
        <fullName evidence="3">Long-chain-fatty-acid--CoA ligase FadD15</fullName>
        <ecNumber evidence="3">6.2.1.3</ecNumber>
    </submittedName>
</protein>
<evidence type="ECO:0000259" key="2">
    <source>
        <dbReference type="PROSITE" id="PS50075"/>
    </source>
</evidence>
<reference evidence="3 4" key="1">
    <citation type="submission" date="2015-11" db="EMBL/GenBank/DDBJ databases">
        <title>Description and complete genome sequence of a novel strain predominating in hypersaline microbial mats and representing a new family of the Bacteriodetes phylum.</title>
        <authorList>
            <person name="Spring S."/>
            <person name="Bunk B."/>
            <person name="Sproer C."/>
            <person name="Klenk H.-P."/>
        </authorList>
    </citation>
    <scope>NUCLEOTIDE SEQUENCE [LARGE SCALE GENOMIC DNA]</scope>
    <source>
        <strain evidence="3 4">L21-Spi-D4</strain>
    </source>
</reference>
<dbReference type="SMART" id="SM00563">
    <property type="entry name" value="PlsC"/>
    <property type="match status" value="1"/>
</dbReference>
<dbReference type="InterPro" id="IPR045851">
    <property type="entry name" value="AMP-bd_C_sf"/>
</dbReference>
<dbReference type="InterPro" id="IPR036736">
    <property type="entry name" value="ACP-like_sf"/>
</dbReference>
<dbReference type="GO" id="GO:0016020">
    <property type="term" value="C:membrane"/>
    <property type="evidence" value="ECO:0007669"/>
    <property type="project" value="TreeGrafter"/>
</dbReference>
<dbReference type="InterPro" id="IPR042099">
    <property type="entry name" value="ANL_N_sf"/>
</dbReference>
<proteinExistence type="predicted"/>
<dbReference type="EC" id="6.2.1.3" evidence="3"/>
<feature type="domain" description="Carrier" evidence="2">
    <location>
        <begin position="520"/>
        <end position="596"/>
    </location>
</feature>
<dbReference type="InterPro" id="IPR000873">
    <property type="entry name" value="AMP-dep_synth/lig_dom"/>
</dbReference>
<dbReference type="InterPro" id="IPR002123">
    <property type="entry name" value="Plipid/glycerol_acylTrfase"/>
</dbReference>
<dbReference type="InterPro" id="IPR009081">
    <property type="entry name" value="PP-bd_ACP"/>
</dbReference>
<dbReference type="CDD" id="cd07989">
    <property type="entry name" value="LPLAT_AGPAT-like"/>
    <property type="match status" value="1"/>
</dbReference>
<sequence>MINTQDINKPAIIGAEKTYNYGDLLRNIEYYSQFGQNLQTERVAIFAKNSADWVFAFYGAWNAGFTVVPIDFLASEEDLEYILNDCKPGMIFYDETTREKLEQVESNLSYDIKTVDLLAPKNINGQDSPEWKAPEKKDETAVIIYTSGTTGSPKGVELSFNNLRANIIAVSEKVPIYSGNQQILMLLPLHHIFPLAGSMLIPLYTGATIVESPSMQSTDLLKTFGDNKIDLMIGVPKLYKLLYQSISDKVNQKFILRAVFRIVKLIGSKKVAKKVFKKVHDRFGGNLTYLISGGAALDPKVGKFFHSLGFEVLEGYGMTEAAPMITFTRPGKFKVSSPGQALPDLEMRIKDDEIIARGPNIMRGYFNRPEETAEVIKDGWLHTGDLGRVDKKGFLNITGRKKEIIVLPSGKNINPVLLEQKLEQHESIAEAAIFFHKGFLHALIVPDMEQFANTDAAEINLKFRKEVLPWFNQQVTSYKRVMKFAITAEELPRTRLGKLQRFKLPELFENPVESRITADKQDDSEEFTVIKTFIEQQVDMNVAPDHHIEFDIALDSLDKLSLIDFIDRNFGVKLDEEKLLRFPSISKIAEHVRENKIFHKFEMPDWSAIIRERVHIKLPKSWFSQILLFKGLKYLFKVLFRIKSNGKENIPDGPAIIAPNHQSYLDAVFISAFIKNRELRRTFFYAKRKHIKTKFMNFLAGKHNVIVVDLDQGIKESIQKLAEALKQDNKVVIFPEGTRTKNGKVGDFKKTFAILSKELDVPVVPVAIKGAYNALPTGKKLPRLFTRIQVTYMPPVYPEKHDFDTLTDTVKENIREVVCH</sequence>
<dbReference type="PANTHER" id="PTHR43272">
    <property type="entry name" value="LONG-CHAIN-FATTY-ACID--COA LIGASE"/>
    <property type="match status" value="1"/>
</dbReference>
<dbReference type="AlphaFoldDB" id="A0A0S2I4A7"/>
<name>A0A0S2I4A7_9BACT</name>
<dbReference type="GO" id="GO:0016746">
    <property type="term" value="F:acyltransferase activity"/>
    <property type="evidence" value="ECO:0007669"/>
    <property type="project" value="InterPro"/>
</dbReference>
<dbReference type="GO" id="GO:0004467">
    <property type="term" value="F:long-chain fatty acid-CoA ligase activity"/>
    <property type="evidence" value="ECO:0007669"/>
    <property type="project" value="UniProtKB-EC"/>
</dbReference>
<organism evidence="3 4">
    <name type="scientific">Salinivirga cyanobacteriivorans</name>
    <dbReference type="NCBI Taxonomy" id="1307839"/>
    <lineage>
        <taxon>Bacteria</taxon>
        <taxon>Pseudomonadati</taxon>
        <taxon>Bacteroidota</taxon>
        <taxon>Bacteroidia</taxon>
        <taxon>Bacteroidales</taxon>
        <taxon>Salinivirgaceae</taxon>
        <taxon>Salinivirga</taxon>
    </lineage>
</organism>
<keyword evidence="4" id="KW-1185">Reference proteome</keyword>
<dbReference type="InterPro" id="IPR020845">
    <property type="entry name" value="AMP-binding_CS"/>
</dbReference>
<gene>
    <name evidence="3" type="ORF">L21SP5_03542</name>
</gene>
<dbReference type="SUPFAM" id="SSF47336">
    <property type="entry name" value="ACP-like"/>
    <property type="match status" value="1"/>
</dbReference>
<keyword evidence="3" id="KW-0436">Ligase</keyword>
<dbReference type="RefSeq" id="WP_057954469.1">
    <property type="nucleotide sequence ID" value="NZ_CP013118.1"/>
</dbReference>
<comment type="catalytic activity">
    <reaction evidence="1">
        <text>a long-chain fatty acid + ATP + CoA = a long-chain fatty acyl-CoA + AMP + diphosphate</text>
        <dbReference type="Rhea" id="RHEA:15421"/>
        <dbReference type="ChEBI" id="CHEBI:30616"/>
        <dbReference type="ChEBI" id="CHEBI:33019"/>
        <dbReference type="ChEBI" id="CHEBI:57287"/>
        <dbReference type="ChEBI" id="CHEBI:57560"/>
        <dbReference type="ChEBI" id="CHEBI:83139"/>
        <dbReference type="ChEBI" id="CHEBI:456215"/>
        <dbReference type="EC" id="6.2.1.3"/>
    </reaction>
    <physiologicalReaction direction="left-to-right" evidence="1">
        <dbReference type="Rhea" id="RHEA:15422"/>
    </physiologicalReaction>
</comment>
<dbReference type="Pfam" id="PF23562">
    <property type="entry name" value="AMP-binding_C_3"/>
    <property type="match status" value="1"/>
</dbReference>
<dbReference type="Gene3D" id="3.40.50.12780">
    <property type="entry name" value="N-terminal domain of ligase-like"/>
    <property type="match status" value="1"/>
</dbReference>
<dbReference type="Pfam" id="PF00501">
    <property type="entry name" value="AMP-binding"/>
    <property type="match status" value="1"/>
</dbReference>
<dbReference type="Gene3D" id="1.10.1200.10">
    <property type="entry name" value="ACP-like"/>
    <property type="match status" value="1"/>
</dbReference>
<dbReference type="Proteomes" id="UP000064893">
    <property type="component" value="Chromosome"/>
</dbReference>
<dbReference type="SUPFAM" id="SSF56801">
    <property type="entry name" value="Acetyl-CoA synthetase-like"/>
    <property type="match status" value="1"/>
</dbReference>
<dbReference type="STRING" id="1307839.L21SP5_03542"/>
<dbReference type="PROSITE" id="PS50075">
    <property type="entry name" value="CARRIER"/>
    <property type="match status" value="1"/>
</dbReference>
<dbReference type="PANTHER" id="PTHR43272:SF52">
    <property type="entry name" value="AMP-DEPENDENT SYNTHETASE_LIGASE DOMAIN-CONTAINING PROTEIN"/>
    <property type="match status" value="1"/>
</dbReference>
<dbReference type="Pfam" id="PF01553">
    <property type="entry name" value="Acyltransferase"/>
    <property type="match status" value="1"/>
</dbReference>
<dbReference type="PROSITE" id="PS00455">
    <property type="entry name" value="AMP_BINDING"/>
    <property type="match status" value="1"/>
</dbReference>
<dbReference type="Gene3D" id="3.30.300.30">
    <property type="match status" value="1"/>
</dbReference>
<dbReference type="SUPFAM" id="SSF69593">
    <property type="entry name" value="Glycerol-3-phosphate (1)-acyltransferase"/>
    <property type="match status" value="1"/>
</dbReference>
<evidence type="ECO:0000313" key="3">
    <source>
        <dbReference type="EMBL" id="ALO17150.1"/>
    </source>
</evidence>
<accession>A0A0S2I4A7</accession>
<dbReference type="Pfam" id="PF00550">
    <property type="entry name" value="PP-binding"/>
    <property type="match status" value="1"/>
</dbReference>
<evidence type="ECO:0000313" key="4">
    <source>
        <dbReference type="Proteomes" id="UP000064893"/>
    </source>
</evidence>
<dbReference type="OrthoDB" id="9778383at2"/>
<evidence type="ECO:0000256" key="1">
    <source>
        <dbReference type="ARBA" id="ARBA00024484"/>
    </source>
</evidence>
<dbReference type="EMBL" id="CP013118">
    <property type="protein sequence ID" value="ALO17150.1"/>
    <property type="molecule type" value="Genomic_DNA"/>
</dbReference>
<dbReference type="KEGG" id="blq:L21SP5_03542"/>
<dbReference type="PATRIC" id="fig|1307839.3.peg.3797"/>